<organism evidence="1 2">
    <name type="scientific">Melghiribacillus thermohalophilus</name>
    <dbReference type="NCBI Taxonomy" id="1324956"/>
    <lineage>
        <taxon>Bacteria</taxon>
        <taxon>Bacillati</taxon>
        <taxon>Bacillota</taxon>
        <taxon>Bacilli</taxon>
        <taxon>Bacillales</taxon>
        <taxon>Bacillaceae</taxon>
        <taxon>Melghiribacillus</taxon>
    </lineage>
</organism>
<sequence length="29" mass="3387">MMGTFDRREEMPQTESISIEAVIELSLWS</sequence>
<evidence type="ECO:0000313" key="2">
    <source>
        <dbReference type="Proteomes" id="UP000294650"/>
    </source>
</evidence>
<proteinExistence type="predicted"/>
<comment type="caution">
    <text evidence="1">The sequence shown here is derived from an EMBL/GenBank/DDBJ whole genome shotgun (WGS) entry which is preliminary data.</text>
</comment>
<gene>
    <name evidence="1" type="ORF">EDD68_104111</name>
</gene>
<accession>A0A4R3N6Y5</accession>
<dbReference type="AlphaFoldDB" id="A0A4R3N6Y5"/>
<dbReference type="EMBL" id="SMAN01000004">
    <property type="protein sequence ID" value="TCT25040.1"/>
    <property type="molecule type" value="Genomic_DNA"/>
</dbReference>
<protein>
    <submittedName>
        <fullName evidence="1">Uncharacterized protein</fullName>
    </submittedName>
</protein>
<dbReference type="Proteomes" id="UP000294650">
    <property type="component" value="Unassembled WGS sequence"/>
</dbReference>
<evidence type="ECO:0000313" key="1">
    <source>
        <dbReference type="EMBL" id="TCT25040.1"/>
    </source>
</evidence>
<name>A0A4R3N6Y5_9BACI</name>
<reference evidence="1 2" key="1">
    <citation type="submission" date="2019-03" db="EMBL/GenBank/DDBJ databases">
        <title>Genomic Encyclopedia of Type Strains, Phase IV (KMG-IV): sequencing the most valuable type-strain genomes for metagenomic binning, comparative biology and taxonomic classification.</title>
        <authorList>
            <person name="Goeker M."/>
        </authorList>
    </citation>
    <scope>NUCLEOTIDE SEQUENCE [LARGE SCALE GENOMIC DNA]</scope>
    <source>
        <strain evidence="1 2">DSM 25894</strain>
    </source>
</reference>
<keyword evidence="2" id="KW-1185">Reference proteome</keyword>